<dbReference type="Proteomes" id="UP000281553">
    <property type="component" value="Unassembled WGS sequence"/>
</dbReference>
<proteinExistence type="inferred from homology"/>
<dbReference type="GO" id="GO:0007165">
    <property type="term" value="P:signal transduction"/>
    <property type="evidence" value="ECO:0007669"/>
    <property type="project" value="TreeGrafter"/>
</dbReference>
<accession>A0A3P7NKQ0</accession>
<dbReference type="PANTHER" id="PTHR12832">
    <property type="entry name" value="TESTIS-SPECIFIC PROTEIN PBS13 T-COMPLEX 11"/>
    <property type="match status" value="1"/>
</dbReference>
<gene>
    <name evidence="2" type="ORF">DILT_LOCUS18402</name>
</gene>
<evidence type="ECO:0000313" key="3">
    <source>
        <dbReference type="Proteomes" id="UP000281553"/>
    </source>
</evidence>
<organism evidence="2 3">
    <name type="scientific">Dibothriocephalus latus</name>
    <name type="common">Fish tapeworm</name>
    <name type="synonym">Diphyllobothrium latum</name>
    <dbReference type="NCBI Taxonomy" id="60516"/>
    <lineage>
        <taxon>Eukaryota</taxon>
        <taxon>Metazoa</taxon>
        <taxon>Spiralia</taxon>
        <taxon>Lophotrochozoa</taxon>
        <taxon>Platyhelminthes</taxon>
        <taxon>Cestoda</taxon>
        <taxon>Eucestoda</taxon>
        <taxon>Diphyllobothriidea</taxon>
        <taxon>Diphyllobothriidae</taxon>
        <taxon>Dibothriocephalus</taxon>
    </lineage>
</organism>
<evidence type="ECO:0000256" key="1">
    <source>
        <dbReference type="ARBA" id="ARBA00010954"/>
    </source>
</evidence>
<protein>
    <submittedName>
        <fullName evidence="2">Uncharacterized protein</fullName>
    </submittedName>
</protein>
<dbReference type="Pfam" id="PF05794">
    <property type="entry name" value="Tcp11"/>
    <property type="match status" value="1"/>
</dbReference>
<keyword evidence="3" id="KW-1185">Reference proteome</keyword>
<evidence type="ECO:0000313" key="2">
    <source>
        <dbReference type="EMBL" id="VDN40980.1"/>
    </source>
</evidence>
<dbReference type="InterPro" id="IPR008862">
    <property type="entry name" value="Tcp11"/>
</dbReference>
<dbReference type="EMBL" id="UYRU01100054">
    <property type="protein sequence ID" value="VDN40980.1"/>
    <property type="molecule type" value="Genomic_DNA"/>
</dbReference>
<dbReference type="OrthoDB" id="276323at2759"/>
<dbReference type="PANTHER" id="PTHR12832:SF11">
    <property type="entry name" value="LD23868P"/>
    <property type="match status" value="1"/>
</dbReference>
<name>A0A3P7NKQ0_DIBLA</name>
<sequence length="82" mass="9088">MLKEIKSSLVDMILPYQSSLRAQIDDKLDVAAAEAQIAQTGRFDMASYAGPIIDIMATWCAPARDADVARLRDITDTIDFLR</sequence>
<dbReference type="AlphaFoldDB" id="A0A3P7NKQ0"/>
<comment type="similarity">
    <text evidence="1">Belongs to the TCP11 family.</text>
</comment>
<reference evidence="2 3" key="1">
    <citation type="submission" date="2018-11" db="EMBL/GenBank/DDBJ databases">
        <authorList>
            <consortium name="Pathogen Informatics"/>
        </authorList>
    </citation>
    <scope>NUCLEOTIDE SEQUENCE [LARGE SCALE GENOMIC DNA]</scope>
</reference>